<dbReference type="EMBL" id="UZAH01011198">
    <property type="protein sequence ID" value="VDO38176.1"/>
    <property type="molecule type" value="Genomic_DNA"/>
</dbReference>
<name>A0A183FBS8_HELPZ</name>
<sequence>MRKEQLRLDKVRLLHDNVRPHIAKTFQNILELGWEVLPHPPYSPDLAPSDYPFFDHFSIIWKGNVMKIVTTSPPIRRFSTPEEFEVLRNVGGG</sequence>
<evidence type="ECO:0000313" key="1">
    <source>
        <dbReference type="EMBL" id="VDO38176.1"/>
    </source>
</evidence>
<evidence type="ECO:0000313" key="2">
    <source>
        <dbReference type="Proteomes" id="UP000050761"/>
    </source>
</evidence>
<dbReference type="InterPro" id="IPR036397">
    <property type="entry name" value="RNaseH_sf"/>
</dbReference>
<dbReference type="GO" id="GO:0003676">
    <property type="term" value="F:nucleic acid binding"/>
    <property type="evidence" value="ECO:0007669"/>
    <property type="project" value="InterPro"/>
</dbReference>
<dbReference type="PANTHER" id="PTHR46060">
    <property type="entry name" value="MARINER MOS1 TRANSPOSASE-LIKE PROTEIN"/>
    <property type="match status" value="1"/>
</dbReference>
<proteinExistence type="predicted"/>
<dbReference type="WBParaSite" id="HPBE_0000362001-mRNA-1">
    <property type="protein sequence ID" value="HPBE_0000362001-mRNA-1"/>
    <property type="gene ID" value="HPBE_0000362001"/>
</dbReference>
<accession>A0A3P7UTC1</accession>
<dbReference type="PANTHER" id="PTHR46060:SF1">
    <property type="entry name" value="MARINER MOS1 TRANSPOSASE-LIKE PROTEIN"/>
    <property type="match status" value="1"/>
</dbReference>
<dbReference type="Proteomes" id="UP000050761">
    <property type="component" value="Unassembled WGS sequence"/>
</dbReference>
<protein>
    <submittedName>
        <fullName evidence="3">Histone-lysine N-methyltransferase SETMAR</fullName>
    </submittedName>
</protein>
<dbReference type="InterPro" id="IPR052709">
    <property type="entry name" value="Transposase-MT_Hybrid"/>
</dbReference>
<reference evidence="3" key="2">
    <citation type="submission" date="2019-09" db="UniProtKB">
        <authorList>
            <consortium name="WormBaseParasite"/>
        </authorList>
    </citation>
    <scope>IDENTIFICATION</scope>
</reference>
<dbReference type="AlphaFoldDB" id="A0A183FBS8"/>
<accession>A0A183FBS8</accession>
<organism evidence="2 3">
    <name type="scientific">Heligmosomoides polygyrus</name>
    <name type="common">Parasitic roundworm</name>
    <dbReference type="NCBI Taxonomy" id="6339"/>
    <lineage>
        <taxon>Eukaryota</taxon>
        <taxon>Metazoa</taxon>
        <taxon>Ecdysozoa</taxon>
        <taxon>Nematoda</taxon>
        <taxon>Chromadorea</taxon>
        <taxon>Rhabditida</taxon>
        <taxon>Rhabditina</taxon>
        <taxon>Rhabditomorpha</taxon>
        <taxon>Strongyloidea</taxon>
        <taxon>Heligmosomidae</taxon>
        <taxon>Heligmosomoides</taxon>
    </lineage>
</organism>
<reference evidence="1 2" key="1">
    <citation type="submission" date="2018-11" db="EMBL/GenBank/DDBJ databases">
        <authorList>
            <consortium name="Pathogen Informatics"/>
        </authorList>
    </citation>
    <scope>NUCLEOTIDE SEQUENCE [LARGE SCALE GENOMIC DNA]</scope>
</reference>
<dbReference type="OrthoDB" id="5847583at2759"/>
<evidence type="ECO:0000313" key="3">
    <source>
        <dbReference type="WBParaSite" id="HPBE_0000362001-mRNA-1"/>
    </source>
</evidence>
<dbReference type="Gene3D" id="3.30.420.10">
    <property type="entry name" value="Ribonuclease H-like superfamily/Ribonuclease H"/>
    <property type="match status" value="1"/>
</dbReference>
<keyword evidence="2" id="KW-1185">Reference proteome</keyword>
<gene>
    <name evidence="1" type="ORF">HPBE_LOCUS3621</name>
</gene>